<gene>
    <name evidence="1" type="ORF">MOC_1443</name>
</gene>
<protein>
    <submittedName>
        <fullName evidence="1">Protein of unassigned function</fullName>
    </submittedName>
</protein>
<sequence>MAGRVDSDLAIPIELEIFERECSLGARLQLVVPRHWPDEVATVISHGRREAFSVDGDDVDEIVRLEQVLRRERDVPPAEQRVIRDRAGIDALWAITGGRRRGTAP</sequence>
<dbReference type="AlphaFoldDB" id="A0A089NTL5"/>
<name>A0A089NTL5_9HYPH</name>
<dbReference type="KEGG" id="mor:MOC_1443"/>
<reference evidence="1 2" key="1">
    <citation type="journal article" date="2014" name="PLoS ONE">
        <title>Genome Information of Methylobacterium oryzae, a Plant-Probiotic Methylotroph in the Phyllosphere.</title>
        <authorList>
            <person name="Kwak M.J."/>
            <person name="Jeong H."/>
            <person name="Madhaiyan M."/>
            <person name="Lee Y."/>
            <person name="Sa T.M."/>
            <person name="Oh T.K."/>
            <person name="Kim J.F."/>
        </authorList>
    </citation>
    <scope>NUCLEOTIDE SEQUENCE [LARGE SCALE GENOMIC DNA]</scope>
    <source>
        <strain evidence="1 2">CBMB20</strain>
    </source>
</reference>
<dbReference type="Proteomes" id="UP000029492">
    <property type="component" value="Chromosome"/>
</dbReference>
<evidence type="ECO:0000313" key="2">
    <source>
        <dbReference type="Proteomes" id="UP000029492"/>
    </source>
</evidence>
<accession>A0A089NTL5</accession>
<dbReference type="HOGENOM" id="CLU_2233366_0_0_5"/>
<dbReference type="RefSeq" id="WP_043756288.1">
    <property type="nucleotide sequence ID" value="NZ_CP003811.1"/>
</dbReference>
<dbReference type="EMBL" id="CP003811">
    <property type="protein sequence ID" value="AIQ89198.1"/>
    <property type="molecule type" value="Genomic_DNA"/>
</dbReference>
<evidence type="ECO:0000313" key="1">
    <source>
        <dbReference type="EMBL" id="AIQ89198.1"/>
    </source>
</evidence>
<organism evidence="1 2">
    <name type="scientific">Methylobacterium oryzae CBMB20</name>
    <dbReference type="NCBI Taxonomy" id="693986"/>
    <lineage>
        <taxon>Bacteria</taxon>
        <taxon>Pseudomonadati</taxon>
        <taxon>Pseudomonadota</taxon>
        <taxon>Alphaproteobacteria</taxon>
        <taxon>Hyphomicrobiales</taxon>
        <taxon>Methylobacteriaceae</taxon>
        <taxon>Methylobacterium</taxon>
    </lineage>
</organism>
<proteinExistence type="predicted"/>
<keyword evidence="2" id="KW-1185">Reference proteome</keyword>